<accession>A0ABT6RGA4</accession>
<feature type="compositionally biased region" description="Low complexity" evidence="1">
    <location>
        <begin position="70"/>
        <end position="79"/>
    </location>
</feature>
<feature type="region of interest" description="Disordered" evidence="1">
    <location>
        <begin position="57"/>
        <end position="125"/>
    </location>
</feature>
<name>A0ABT6RGA4_9BACT</name>
<keyword evidence="4" id="KW-1185">Reference proteome</keyword>
<comment type="caution">
    <text evidence="3">The sequence shown here is derived from an EMBL/GenBank/DDBJ whole genome shotgun (WGS) entry which is preliminary data.</text>
</comment>
<evidence type="ECO:0000256" key="2">
    <source>
        <dbReference type="SAM" id="SignalP"/>
    </source>
</evidence>
<dbReference type="Proteomes" id="UP001226434">
    <property type="component" value="Unassembled WGS sequence"/>
</dbReference>
<feature type="compositionally biased region" description="Basic and acidic residues" evidence="1">
    <location>
        <begin position="109"/>
        <end position="120"/>
    </location>
</feature>
<evidence type="ECO:0000256" key="1">
    <source>
        <dbReference type="SAM" id="MobiDB-lite"/>
    </source>
</evidence>
<feature type="chain" id="PRO_5047295486" evidence="2">
    <location>
        <begin position="22"/>
        <end position="163"/>
    </location>
</feature>
<gene>
    <name evidence="3" type="ORF">QJ048_13915</name>
</gene>
<protein>
    <submittedName>
        <fullName evidence="3">Uncharacterized protein</fullName>
    </submittedName>
</protein>
<keyword evidence="2" id="KW-0732">Signal</keyword>
<dbReference type="EMBL" id="JASBRG010000007">
    <property type="protein sequence ID" value="MDI3320882.1"/>
    <property type="molecule type" value="Genomic_DNA"/>
</dbReference>
<feature type="compositionally biased region" description="Basic and acidic residues" evidence="1">
    <location>
        <begin position="87"/>
        <end position="96"/>
    </location>
</feature>
<evidence type="ECO:0000313" key="3">
    <source>
        <dbReference type="EMBL" id="MDI3320882.1"/>
    </source>
</evidence>
<proteinExistence type="predicted"/>
<organism evidence="3 4">
    <name type="scientific">Pinibacter soli</name>
    <dbReference type="NCBI Taxonomy" id="3044211"/>
    <lineage>
        <taxon>Bacteria</taxon>
        <taxon>Pseudomonadati</taxon>
        <taxon>Bacteroidota</taxon>
        <taxon>Chitinophagia</taxon>
        <taxon>Chitinophagales</taxon>
        <taxon>Chitinophagaceae</taxon>
        <taxon>Pinibacter</taxon>
    </lineage>
</organism>
<dbReference type="RefSeq" id="WP_282334985.1">
    <property type="nucleotide sequence ID" value="NZ_JASBRG010000007.1"/>
</dbReference>
<evidence type="ECO:0000313" key="4">
    <source>
        <dbReference type="Proteomes" id="UP001226434"/>
    </source>
</evidence>
<reference evidence="3 4" key="1">
    <citation type="submission" date="2023-05" db="EMBL/GenBank/DDBJ databases">
        <title>Genome sequence of Pinibacter sp. MAH-24.</title>
        <authorList>
            <person name="Huq M.A."/>
        </authorList>
    </citation>
    <scope>NUCLEOTIDE SEQUENCE [LARGE SCALE GENOMIC DNA]</scope>
    <source>
        <strain evidence="3 4">MAH-24</strain>
    </source>
</reference>
<feature type="signal peptide" evidence="2">
    <location>
        <begin position="1"/>
        <end position="21"/>
    </location>
</feature>
<sequence length="163" mass="17795">MTKKLLLTFTGLLFVCASISAQKVNTDSLFFQKANTDSLSLVAKISEDQLKLGKLQNQVEQKTQNKHDASQQAQKSADANTTAAGKLSDHPEDKKLARTANNNASSAKSDSKNARKETSSLDKLNVDIQDLKNKIAANQVKLDKYVKPELLDKPIGTEIIAPQ</sequence>